<dbReference type="EMBL" id="ML978713">
    <property type="protein sequence ID" value="KAF2090254.1"/>
    <property type="molecule type" value="Genomic_DNA"/>
</dbReference>
<keyword evidence="4" id="KW-1185">Reference proteome</keyword>
<dbReference type="AlphaFoldDB" id="A0A9P4HYN4"/>
<name>A0A9P4HYN4_9PEZI</name>
<gene>
    <name evidence="3" type="ORF">K490DRAFT_17338</name>
</gene>
<dbReference type="OrthoDB" id="2420947at2759"/>
<evidence type="ECO:0000313" key="4">
    <source>
        <dbReference type="Proteomes" id="UP000799776"/>
    </source>
</evidence>
<feature type="non-terminal residue" evidence="3">
    <location>
        <position position="261"/>
    </location>
</feature>
<evidence type="ECO:0008006" key="5">
    <source>
        <dbReference type="Google" id="ProtNLM"/>
    </source>
</evidence>
<feature type="region of interest" description="Disordered" evidence="2">
    <location>
        <begin position="1"/>
        <end position="29"/>
    </location>
</feature>
<proteinExistence type="predicted"/>
<organism evidence="3 4">
    <name type="scientific">Saccharata proteae CBS 121410</name>
    <dbReference type="NCBI Taxonomy" id="1314787"/>
    <lineage>
        <taxon>Eukaryota</taxon>
        <taxon>Fungi</taxon>
        <taxon>Dikarya</taxon>
        <taxon>Ascomycota</taxon>
        <taxon>Pezizomycotina</taxon>
        <taxon>Dothideomycetes</taxon>
        <taxon>Dothideomycetes incertae sedis</taxon>
        <taxon>Botryosphaeriales</taxon>
        <taxon>Saccharataceae</taxon>
        <taxon>Saccharata</taxon>
    </lineage>
</organism>
<evidence type="ECO:0000256" key="2">
    <source>
        <dbReference type="SAM" id="MobiDB-lite"/>
    </source>
</evidence>
<evidence type="ECO:0000313" key="3">
    <source>
        <dbReference type="EMBL" id="KAF2090254.1"/>
    </source>
</evidence>
<dbReference type="InterPro" id="IPR025212">
    <property type="entry name" value="CAD_CENP-Q"/>
</dbReference>
<evidence type="ECO:0000256" key="1">
    <source>
        <dbReference type="SAM" id="Coils"/>
    </source>
</evidence>
<dbReference type="Proteomes" id="UP000799776">
    <property type="component" value="Unassembled WGS sequence"/>
</dbReference>
<feature type="non-terminal residue" evidence="3">
    <location>
        <position position="1"/>
    </location>
</feature>
<comment type="caution">
    <text evidence="3">The sequence shown here is derived from an EMBL/GenBank/DDBJ whole genome shotgun (WGS) entry which is preliminary data.</text>
</comment>
<keyword evidence="1" id="KW-0175">Coiled coil</keyword>
<protein>
    <recommendedName>
        <fullName evidence="5">CENP-Q, a CENPA-CAD centromere complex subunit-domain-containing protein</fullName>
    </recommendedName>
</protein>
<feature type="coiled-coil region" evidence="1">
    <location>
        <begin position="132"/>
        <end position="159"/>
    </location>
</feature>
<reference evidence="3" key="1">
    <citation type="journal article" date="2020" name="Stud. Mycol.">
        <title>101 Dothideomycetes genomes: a test case for predicting lifestyles and emergence of pathogens.</title>
        <authorList>
            <person name="Haridas S."/>
            <person name="Albert R."/>
            <person name="Binder M."/>
            <person name="Bloem J."/>
            <person name="Labutti K."/>
            <person name="Salamov A."/>
            <person name="Andreopoulos B."/>
            <person name="Baker S."/>
            <person name="Barry K."/>
            <person name="Bills G."/>
            <person name="Bluhm B."/>
            <person name="Cannon C."/>
            <person name="Castanera R."/>
            <person name="Culley D."/>
            <person name="Daum C."/>
            <person name="Ezra D."/>
            <person name="Gonzalez J."/>
            <person name="Henrissat B."/>
            <person name="Kuo A."/>
            <person name="Liang C."/>
            <person name="Lipzen A."/>
            <person name="Lutzoni F."/>
            <person name="Magnuson J."/>
            <person name="Mondo S."/>
            <person name="Nolan M."/>
            <person name="Ohm R."/>
            <person name="Pangilinan J."/>
            <person name="Park H.-J."/>
            <person name="Ramirez L."/>
            <person name="Alfaro M."/>
            <person name="Sun H."/>
            <person name="Tritt A."/>
            <person name="Yoshinaga Y."/>
            <person name="Zwiers L.-H."/>
            <person name="Turgeon B."/>
            <person name="Goodwin S."/>
            <person name="Spatafora J."/>
            <person name="Crous P."/>
            <person name="Grigoriev I."/>
        </authorList>
    </citation>
    <scope>NUCLEOTIDE SEQUENCE</scope>
    <source>
        <strain evidence="3">CBS 121410</strain>
    </source>
</reference>
<dbReference type="Pfam" id="PF13094">
    <property type="entry name" value="CENP-Q"/>
    <property type="match status" value="1"/>
</dbReference>
<accession>A0A9P4HYN4</accession>
<sequence>QPEPSGSRMRRASEADVDPQPTRSPKKKYQLLKPRTRNVKMHSKWAPLSATAMQQVHEVFSAATRPVIQSRQDGETREKVQRVLANVLRRLEKKVSRAPLPPKTREMHFNTEMLLERNRELENTLTPAMHSVELLKTEVEKEEEALRRDRALLAELKTNAKAHQQSQHQRTRKAHPLLRSVKTTATDDDAVNINMVRGSAKAVGLDDVNDSDLKPLLDQLRNHIESMQTNSAQVEGVEDALSGAQTAVDGILFKRLDAQQY</sequence>